<evidence type="ECO:0000313" key="4">
    <source>
        <dbReference type="Proteomes" id="UP000095767"/>
    </source>
</evidence>
<dbReference type="OrthoDB" id="686606at2759"/>
<evidence type="ECO:0000256" key="1">
    <source>
        <dbReference type="SAM" id="MobiDB-lite"/>
    </source>
</evidence>
<dbReference type="STRING" id="888268.A0A1E5WKZ1"/>
<dbReference type="PANTHER" id="PTHR33223">
    <property type="entry name" value="CCHC-TYPE DOMAIN-CONTAINING PROTEIN"/>
    <property type="match status" value="1"/>
</dbReference>
<comment type="caution">
    <text evidence="3">The sequence shown here is derived from an EMBL/GenBank/DDBJ whole genome shotgun (WGS) entry which is preliminary data.</text>
</comment>
<name>A0A1E5WKZ1_9POAL</name>
<gene>
    <name evidence="3" type="ORF">BAE44_0000960</name>
</gene>
<feature type="compositionally biased region" description="Polar residues" evidence="1">
    <location>
        <begin position="28"/>
        <end position="37"/>
    </location>
</feature>
<dbReference type="InterPro" id="IPR005162">
    <property type="entry name" value="Retrotrans_gag_dom"/>
</dbReference>
<feature type="region of interest" description="Disordered" evidence="1">
    <location>
        <begin position="17"/>
        <end position="37"/>
    </location>
</feature>
<protein>
    <recommendedName>
        <fullName evidence="2">Retrotransposon gag domain-containing protein</fullName>
    </recommendedName>
</protein>
<feature type="compositionally biased region" description="Basic residues" evidence="1">
    <location>
        <begin position="17"/>
        <end position="27"/>
    </location>
</feature>
<proteinExistence type="predicted"/>
<dbReference type="PANTHER" id="PTHR33223:SF6">
    <property type="entry name" value="CCHC-TYPE DOMAIN-CONTAINING PROTEIN"/>
    <property type="match status" value="1"/>
</dbReference>
<dbReference type="Pfam" id="PF03732">
    <property type="entry name" value="Retrotrans_gag"/>
    <property type="match status" value="1"/>
</dbReference>
<organism evidence="3 4">
    <name type="scientific">Dichanthelium oligosanthes</name>
    <dbReference type="NCBI Taxonomy" id="888268"/>
    <lineage>
        <taxon>Eukaryota</taxon>
        <taxon>Viridiplantae</taxon>
        <taxon>Streptophyta</taxon>
        <taxon>Embryophyta</taxon>
        <taxon>Tracheophyta</taxon>
        <taxon>Spermatophyta</taxon>
        <taxon>Magnoliopsida</taxon>
        <taxon>Liliopsida</taxon>
        <taxon>Poales</taxon>
        <taxon>Poaceae</taxon>
        <taxon>PACMAD clade</taxon>
        <taxon>Panicoideae</taxon>
        <taxon>Panicodae</taxon>
        <taxon>Paniceae</taxon>
        <taxon>Dichantheliinae</taxon>
        <taxon>Dichanthelium</taxon>
    </lineage>
</organism>
<keyword evidence="4" id="KW-1185">Reference proteome</keyword>
<feature type="domain" description="Retrotransposon gag" evidence="2">
    <location>
        <begin position="107"/>
        <end position="203"/>
    </location>
</feature>
<dbReference type="Proteomes" id="UP000095767">
    <property type="component" value="Unassembled WGS sequence"/>
</dbReference>
<reference evidence="3 4" key="1">
    <citation type="submission" date="2016-09" db="EMBL/GenBank/DDBJ databases">
        <title>The draft genome of Dichanthelium oligosanthes: A C3 panicoid grass species.</title>
        <authorList>
            <person name="Studer A.J."/>
            <person name="Schnable J.C."/>
            <person name="Brutnell T.P."/>
        </authorList>
    </citation>
    <scope>NUCLEOTIDE SEQUENCE [LARGE SCALE GENOMIC DNA]</scope>
    <source>
        <strain evidence="4">cv. Kellogg 1175</strain>
        <tissue evidence="3">Leaf</tissue>
    </source>
</reference>
<dbReference type="EMBL" id="LWDX02003224">
    <property type="protein sequence ID" value="OEL38023.1"/>
    <property type="molecule type" value="Genomic_DNA"/>
</dbReference>
<accession>A0A1E5WKZ1</accession>
<evidence type="ECO:0000313" key="3">
    <source>
        <dbReference type="EMBL" id="OEL38023.1"/>
    </source>
</evidence>
<dbReference type="AlphaFoldDB" id="A0A1E5WKZ1"/>
<sequence length="349" mass="37615">MGRASADFSTVRRHRRGVRLRLRRRRSPTPTSADATTQELIPLSSAASVSQQPSYLPYPDDAFGPYVAVAPLPIFRGGPGECPDAHLSRFDRVCRANGAVTPATAARIFPASLDDDAALWYDLTASGSSPPPWHTVRAAFLDFFRPPGAADRARAELMALRQGPGEAVNRYHLRMQGILRRCADVGADVPGAFLKAAFVDGLRAEFQDWVVPQQLETLDDAVALALSLERAEGVREARRVAKAACAAGDRCAFCGAEGHKEAQCEVRMRMRELWRRNSSSWRAGAIVAAKDGEQAEERGGSTALARLGSAVSTRSTQCQCRKHQCGKKPMAASEVAGGGDVDGGVVWDD</sequence>
<evidence type="ECO:0000259" key="2">
    <source>
        <dbReference type="Pfam" id="PF03732"/>
    </source>
</evidence>